<reference evidence="1" key="2">
    <citation type="submission" date="2020-09" db="EMBL/GenBank/DDBJ databases">
        <authorList>
            <person name="Sun Q."/>
            <person name="Zhou Y."/>
        </authorList>
    </citation>
    <scope>NUCLEOTIDE SEQUENCE</scope>
    <source>
        <strain evidence="1">CGMCC 4.5737</strain>
    </source>
</reference>
<comment type="caution">
    <text evidence="1">The sequence shown here is derived from an EMBL/GenBank/DDBJ whole genome shotgun (WGS) entry which is preliminary data.</text>
</comment>
<dbReference type="RefSeq" id="WP_189058812.1">
    <property type="nucleotide sequence ID" value="NZ_BMMK01000015.1"/>
</dbReference>
<evidence type="ECO:0000313" key="2">
    <source>
        <dbReference type="Proteomes" id="UP000637578"/>
    </source>
</evidence>
<accession>A0A8J3FV36</accession>
<name>A0A8J3FV36_9PSEU</name>
<keyword evidence="2" id="KW-1185">Reference proteome</keyword>
<gene>
    <name evidence="1" type="ORF">GCM10012275_34170</name>
</gene>
<sequence length="176" mass="18942">MAHRHLERRPLGLVSSMVTALRTGDADGLADGLVALARADRTAPGRSLRACSAMVLRGCGIMLLTLAAANRGDAVHVRVRAPDGTAIRPRQAPPMLRHLFRALVAESEGNREAADNALDAAFLAAPPQERTAVLLTLLEWAVELVESCERHGLPRPRWLVDSPTGRHHKPDGLVPV</sequence>
<dbReference type="EMBL" id="BMMK01000015">
    <property type="protein sequence ID" value="GGM60195.1"/>
    <property type="molecule type" value="Genomic_DNA"/>
</dbReference>
<dbReference type="Proteomes" id="UP000637578">
    <property type="component" value="Unassembled WGS sequence"/>
</dbReference>
<reference evidence="1" key="1">
    <citation type="journal article" date="2014" name="Int. J. Syst. Evol. Microbiol.">
        <title>Complete genome sequence of Corynebacterium casei LMG S-19264T (=DSM 44701T), isolated from a smear-ripened cheese.</title>
        <authorList>
            <consortium name="US DOE Joint Genome Institute (JGI-PGF)"/>
            <person name="Walter F."/>
            <person name="Albersmeier A."/>
            <person name="Kalinowski J."/>
            <person name="Ruckert C."/>
        </authorList>
    </citation>
    <scope>NUCLEOTIDE SEQUENCE</scope>
    <source>
        <strain evidence="1">CGMCC 4.5737</strain>
    </source>
</reference>
<proteinExistence type="predicted"/>
<protein>
    <submittedName>
        <fullName evidence="1">Uncharacterized protein</fullName>
    </submittedName>
</protein>
<evidence type="ECO:0000313" key="1">
    <source>
        <dbReference type="EMBL" id="GGM60195.1"/>
    </source>
</evidence>
<organism evidence="1 2">
    <name type="scientific">Longimycelium tulufanense</name>
    <dbReference type="NCBI Taxonomy" id="907463"/>
    <lineage>
        <taxon>Bacteria</taxon>
        <taxon>Bacillati</taxon>
        <taxon>Actinomycetota</taxon>
        <taxon>Actinomycetes</taxon>
        <taxon>Pseudonocardiales</taxon>
        <taxon>Pseudonocardiaceae</taxon>
        <taxon>Longimycelium</taxon>
    </lineage>
</organism>
<dbReference type="AlphaFoldDB" id="A0A8J3FV36"/>